<dbReference type="InParanoid" id="W4JN65"/>
<name>W4JN65_HETIT</name>
<dbReference type="HOGENOM" id="CLU_342569_0_0_1"/>
<dbReference type="STRING" id="747525.W4JN65"/>
<gene>
    <name evidence="2" type="ORF">HETIRDRAFT_447129</name>
</gene>
<evidence type="ECO:0008006" key="4">
    <source>
        <dbReference type="Google" id="ProtNLM"/>
    </source>
</evidence>
<accession>W4JN65</accession>
<feature type="compositionally biased region" description="Low complexity" evidence="1">
    <location>
        <begin position="697"/>
        <end position="714"/>
    </location>
</feature>
<evidence type="ECO:0000313" key="3">
    <source>
        <dbReference type="Proteomes" id="UP000030671"/>
    </source>
</evidence>
<feature type="compositionally biased region" description="Low complexity" evidence="1">
    <location>
        <begin position="611"/>
        <end position="625"/>
    </location>
</feature>
<proteinExistence type="predicted"/>
<feature type="region of interest" description="Disordered" evidence="1">
    <location>
        <begin position="401"/>
        <end position="421"/>
    </location>
</feature>
<dbReference type="GeneID" id="20675734"/>
<dbReference type="RefSeq" id="XP_009553377.1">
    <property type="nucleotide sequence ID" value="XM_009555082.1"/>
</dbReference>
<evidence type="ECO:0000256" key="1">
    <source>
        <dbReference type="SAM" id="MobiDB-lite"/>
    </source>
</evidence>
<feature type="compositionally biased region" description="Basic and acidic residues" evidence="1">
    <location>
        <begin position="790"/>
        <end position="806"/>
    </location>
</feature>
<feature type="compositionally biased region" description="Pro residues" evidence="1">
    <location>
        <begin position="234"/>
        <end position="246"/>
    </location>
</feature>
<feature type="compositionally biased region" description="Basic and acidic residues" evidence="1">
    <location>
        <begin position="654"/>
        <end position="665"/>
    </location>
</feature>
<dbReference type="AlphaFoldDB" id="W4JN65"/>
<evidence type="ECO:0000313" key="2">
    <source>
        <dbReference type="EMBL" id="ETW74914.1"/>
    </source>
</evidence>
<protein>
    <recommendedName>
        <fullName evidence="4">SAP domain-containing protein</fullName>
    </recommendedName>
</protein>
<keyword evidence="3" id="KW-1185">Reference proteome</keyword>
<feature type="compositionally biased region" description="Basic and acidic residues" evidence="1">
    <location>
        <begin position="509"/>
        <end position="580"/>
    </location>
</feature>
<feature type="region of interest" description="Disordered" evidence="1">
    <location>
        <begin position="39"/>
        <end position="252"/>
    </location>
</feature>
<reference evidence="2 3" key="1">
    <citation type="journal article" date="2012" name="New Phytol.">
        <title>Insight into trade-off between wood decay and parasitism from the genome of a fungal forest pathogen.</title>
        <authorList>
            <person name="Olson A."/>
            <person name="Aerts A."/>
            <person name="Asiegbu F."/>
            <person name="Belbahri L."/>
            <person name="Bouzid O."/>
            <person name="Broberg A."/>
            <person name="Canback B."/>
            <person name="Coutinho P.M."/>
            <person name="Cullen D."/>
            <person name="Dalman K."/>
            <person name="Deflorio G."/>
            <person name="van Diepen L.T."/>
            <person name="Dunand C."/>
            <person name="Duplessis S."/>
            <person name="Durling M."/>
            <person name="Gonthier P."/>
            <person name="Grimwood J."/>
            <person name="Fossdal C.G."/>
            <person name="Hansson D."/>
            <person name="Henrissat B."/>
            <person name="Hietala A."/>
            <person name="Himmelstrand K."/>
            <person name="Hoffmeister D."/>
            <person name="Hogberg N."/>
            <person name="James T.Y."/>
            <person name="Karlsson M."/>
            <person name="Kohler A."/>
            <person name="Kues U."/>
            <person name="Lee Y.H."/>
            <person name="Lin Y.C."/>
            <person name="Lind M."/>
            <person name="Lindquist E."/>
            <person name="Lombard V."/>
            <person name="Lucas S."/>
            <person name="Lunden K."/>
            <person name="Morin E."/>
            <person name="Murat C."/>
            <person name="Park J."/>
            <person name="Raffaello T."/>
            <person name="Rouze P."/>
            <person name="Salamov A."/>
            <person name="Schmutz J."/>
            <person name="Solheim H."/>
            <person name="Stahlberg J."/>
            <person name="Velez H."/>
            <person name="de Vries R.P."/>
            <person name="Wiebenga A."/>
            <person name="Woodward S."/>
            <person name="Yakovlev I."/>
            <person name="Garbelotto M."/>
            <person name="Martin F."/>
            <person name="Grigoriev I.V."/>
            <person name="Stenlid J."/>
        </authorList>
    </citation>
    <scope>NUCLEOTIDE SEQUENCE [LARGE SCALE GENOMIC DNA]</scope>
    <source>
        <strain evidence="2 3">TC 32-1</strain>
    </source>
</reference>
<feature type="compositionally biased region" description="Pro residues" evidence="1">
    <location>
        <begin position="686"/>
        <end position="696"/>
    </location>
</feature>
<feature type="region of interest" description="Disordered" evidence="1">
    <location>
        <begin position="790"/>
        <end position="827"/>
    </location>
</feature>
<dbReference type="Proteomes" id="UP000030671">
    <property type="component" value="Unassembled WGS sequence"/>
</dbReference>
<dbReference type="KEGG" id="hir:HETIRDRAFT_447129"/>
<organism evidence="2 3">
    <name type="scientific">Heterobasidion irregulare (strain TC 32-1)</name>
    <dbReference type="NCBI Taxonomy" id="747525"/>
    <lineage>
        <taxon>Eukaryota</taxon>
        <taxon>Fungi</taxon>
        <taxon>Dikarya</taxon>
        <taxon>Basidiomycota</taxon>
        <taxon>Agaricomycotina</taxon>
        <taxon>Agaricomycetes</taxon>
        <taxon>Russulales</taxon>
        <taxon>Bondarzewiaceae</taxon>
        <taxon>Heterobasidion</taxon>
        <taxon>Heterobasidion annosum species complex</taxon>
    </lineage>
</organism>
<sequence length="827" mass="89794">MDATALNQLTYPKLQKLAQSHGVKANRKKVTIIQDLLDRYPDGVPSAPSQTRRATRPREPPIAPLPSENVAGPSVPRGTMSPPPPATEVHRASRPAAGPPSPRRDVASPRPEITSPSPRPDATPVMPPRFRTGVGRSRSATHDSPVPQANAGPIPQALFPAGDSPYEPHPAPPSHGNRTIPANTERENERGARSPMRRPRSTHRDTRSPVYRSVSPPPFAPGPARSSHSRHHLPPQPQSAPHPYSQPYPQSQWYPNLNPYSSLYPPSQPPPVHQSYTAPHYPHLPPLHLPPYAGALPHWSHDSNAYPQGYPIIPAIPPSFGMGSSTRRGETVADTAAMRQLTETMQYVAELNQAAANMLPGITQAADRLNDQVTRYRDQVRAEGAHRMRLQEMLTRFVHNSGNGEVGQAADEDSWRRGHGEGPQAAAEQWVAEQRRVEAMHGRASRQAASPGLVRAGQEILDSLDLQAAVLPPAPASPRGVAAEAIAAFEAAVVAPFAPTHDEAVISREETRESAMGHEDAREASVPREDNRESDMAREDDREASVPREDDRESAIAREDDREASLPRENDEPDHGDSHSHPGSPNPVEEEGGPMPVSPKPWSRYDQVYTGSIKSSSGGSWRASSPFEDHDHDSFPGSPLPSAHIDPIGEDETTLEREPTPEREVTPSAHSGSSPRGVKRKRYQPPSEPLSEPPSQSPSRSSSRSPSPMISLPSDMLTPPSEAGATIYDGKPEPGDEEDLGSASSGSVDRFGTFKRRRLVGSVASSPDNDRGWTWGVAEMRRLVTFGHVDEDIPRGYDSGDERLSSDGDSTESGEVFGLGESSDDEY</sequence>
<feature type="region of interest" description="Disordered" evidence="1">
    <location>
        <begin position="259"/>
        <end position="278"/>
    </location>
</feature>
<feature type="compositionally biased region" description="Pro residues" evidence="1">
    <location>
        <begin position="117"/>
        <end position="127"/>
    </location>
</feature>
<dbReference type="OrthoDB" id="2756873at2759"/>
<feature type="region of interest" description="Disordered" evidence="1">
    <location>
        <begin position="509"/>
        <end position="753"/>
    </location>
</feature>
<dbReference type="EMBL" id="KI925467">
    <property type="protein sequence ID" value="ETW74914.1"/>
    <property type="molecule type" value="Genomic_DNA"/>
</dbReference>